<dbReference type="Proteomes" id="UP001562354">
    <property type="component" value="Unassembled WGS sequence"/>
</dbReference>
<evidence type="ECO:0000259" key="1">
    <source>
        <dbReference type="Pfam" id="PF10000"/>
    </source>
</evidence>
<sequence>MTSQGGTSDLSNLIRTMRPTLHPSTFIFCHILSSPSSTSRPQAPHLPSLPTNLEIQCLFREAEGWTLIATEASLQRSLEAETEGSLEAIREQVDDASNRWCMITLNVHSSLLAVGFIAAVAQRLKMSGIPSNVIAGYFHDHIFVPEGKVRDTMVALEAMSREQS</sequence>
<dbReference type="InterPro" id="IPR018717">
    <property type="entry name" value="DUF2241"/>
</dbReference>
<evidence type="ECO:0000313" key="4">
    <source>
        <dbReference type="Proteomes" id="UP001562354"/>
    </source>
</evidence>
<keyword evidence="4" id="KW-1185">Reference proteome</keyword>
<dbReference type="EMBL" id="JBFMKM010000007">
    <property type="protein sequence ID" value="KAL1305218.1"/>
    <property type="molecule type" value="Genomic_DNA"/>
</dbReference>
<feature type="domain" description="CASTOR ACT" evidence="2">
    <location>
        <begin position="102"/>
        <end position="157"/>
    </location>
</feature>
<organism evidence="3 4">
    <name type="scientific">Neodothiora populina</name>
    <dbReference type="NCBI Taxonomy" id="2781224"/>
    <lineage>
        <taxon>Eukaryota</taxon>
        <taxon>Fungi</taxon>
        <taxon>Dikarya</taxon>
        <taxon>Ascomycota</taxon>
        <taxon>Pezizomycotina</taxon>
        <taxon>Dothideomycetes</taxon>
        <taxon>Dothideomycetidae</taxon>
        <taxon>Dothideales</taxon>
        <taxon>Dothioraceae</taxon>
        <taxon>Neodothiora</taxon>
    </lineage>
</organism>
<dbReference type="InterPro" id="IPR045865">
    <property type="entry name" value="ACT-like_dom_sf"/>
</dbReference>
<evidence type="ECO:0000259" key="2">
    <source>
        <dbReference type="Pfam" id="PF13840"/>
    </source>
</evidence>
<dbReference type="PANTHER" id="PTHR39199">
    <property type="entry name" value="BLR5128 PROTEIN"/>
    <property type="match status" value="1"/>
</dbReference>
<protein>
    <recommendedName>
        <fullName evidence="5">DUF2241 domain-containing protein</fullName>
    </recommendedName>
</protein>
<dbReference type="InterPro" id="IPR027795">
    <property type="entry name" value="CASTOR_ACT_dom"/>
</dbReference>
<dbReference type="GeneID" id="95975838"/>
<comment type="caution">
    <text evidence="3">The sequence shown here is derived from an EMBL/GenBank/DDBJ whole genome shotgun (WGS) entry which is preliminary data.</text>
</comment>
<dbReference type="Pfam" id="PF10000">
    <property type="entry name" value="ACT_3"/>
    <property type="match status" value="1"/>
</dbReference>
<feature type="domain" description="DUF2241" evidence="1">
    <location>
        <begin position="6"/>
        <end position="72"/>
    </location>
</feature>
<dbReference type="RefSeq" id="XP_069201491.1">
    <property type="nucleotide sequence ID" value="XM_069341417.1"/>
</dbReference>
<name>A0ABR3PGD7_9PEZI</name>
<dbReference type="SUPFAM" id="SSF55021">
    <property type="entry name" value="ACT-like"/>
    <property type="match status" value="2"/>
</dbReference>
<proteinExistence type="predicted"/>
<dbReference type="PANTHER" id="PTHR39199:SF1">
    <property type="entry name" value="BLR5128 PROTEIN"/>
    <property type="match status" value="1"/>
</dbReference>
<dbReference type="Pfam" id="PF13840">
    <property type="entry name" value="ACT_7"/>
    <property type="match status" value="1"/>
</dbReference>
<accession>A0ABR3PGD7</accession>
<dbReference type="Gene3D" id="3.30.2130.10">
    <property type="entry name" value="VC0802-like"/>
    <property type="match status" value="1"/>
</dbReference>
<gene>
    <name evidence="3" type="ORF">AAFC00_002136</name>
</gene>
<evidence type="ECO:0000313" key="3">
    <source>
        <dbReference type="EMBL" id="KAL1305218.1"/>
    </source>
</evidence>
<reference evidence="3 4" key="1">
    <citation type="submission" date="2024-07" db="EMBL/GenBank/DDBJ databases">
        <title>Draft sequence of the Neodothiora populina.</title>
        <authorList>
            <person name="Drown D.D."/>
            <person name="Schuette U.S."/>
            <person name="Buechlein A.B."/>
            <person name="Rusch D.R."/>
            <person name="Winton L.W."/>
            <person name="Adams G.A."/>
        </authorList>
    </citation>
    <scope>NUCLEOTIDE SEQUENCE [LARGE SCALE GENOMIC DNA]</scope>
    <source>
        <strain evidence="3 4">CPC 39397</strain>
    </source>
</reference>
<evidence type="ECO:0008006" key="5">
    <source>
        <dbReference type="Google" id="ProtNLM"/>
    </source>
</evidence>